<dbReference type="InterPro" id="IPR008576">
    <property type="entry name" value="MeTrfase_NTM1"/>
</dbReference>
<keyword evidence="4 11" id="KW-0949">S-adenosyl-L-methionine</keyword>
<keyword evidence="2" id="KW-0489">Methyltransferase</keyword>
<gene>
    <name evidence="12" type="ORF">PMAYCL1PPCAC_02112</name>
</gene>
<evidence type="ECO:0000256" key="11">
    <source>
        <dbReference type="PIRSR" id="PIRSR016958-1"/>
    </source>
</evidence>
<sequence length="270" mass="30171">ISLALLTPYKQFGQALLRVSSCLKMSGASASADINSEQPKELYEKAEEYWANASRDDDGMLGGFAHLHTPDITQSIQFLNGLRKKGFLIDNAYALDCGAGIGRVTKHLLLPQFKKVDMVELVKELVEKSDSYIGPNPRMAEKFVSGLQDFDPEPARYDLIWIQWVSGHLTNSDFVDFFKRCKEGIRENGIICLKDNLSGRSDVVFDDEDHSWTRHEALIKELFTQAGLSIVASETQRGFPQGMYPVKMFAMKPTKGDSNAQAKANLPTMI</sequence>
<proteinExistence type="inferred from homology"/>
<evidence type="ECO:0000256" key="6">
    <source>
        <dbReference type="ARBA" id="ARBA00039449"/>
    </source>
</evidence>
<feature type="binding site" evidence="11">
    <location>
        <begin position="147"/>
        <end position="148"/>
    </location>
    <ligand>
        <name>S-adenosyl-L-methionine</name>
        <dbReference type="ChEBI" id="CHEBI:59789"/>
    </ligand>
</feature>
<dbReference type="PANTHER" id="PTHR12753">
    <property type="entry name" value="AD-003 - RELATED"/>
    <property type="match status" value="1"/>
</dbReference>
<dbReference type="Gene3D" id="3.40.50.150">
    <property type="entry name" value="Vaccinia Virus protein VP39"/>
    <property type="match status" value="1"/>
</dbReference>
<dbReference type="Pfam" id="PF05891">
    <property type="entry name" value="Methyltransf_PK"/>
    <property type="match status" value="1"/>
</dbReference>
<comment type="catalytic activity">
    <reaction evidence="8">
        <text>N-terminal L-seryl-L-prolyl-L-lysyl-[protein] + 3 S-adenosyl-L-methionine = N-terminal N,N,N-trimethyl-L-seryl-L-prolyl-L-lysyl-[protein] + 3 S-adenosyl-L-homocysteine + 3 H(+)</text>
        <dbReference type="Rhea" id="RHEA:54724"/>
        <dbReference type="Rhea" id="RHEA-COMP:13789"/>
        <dbReference type="Rhea" id="RHEA-COMP:13973"/>
        <dbReference type="ChEBI" id="CHEBI:15378"/>
        <dbReference type="ChEBI" id="CHEBI:57856"/>
        <dbReference type="ChEBI" id="CHEBI:59789"/>
        <dbReference type="ChEBI" id="CHEBI:138061"/>
        <dbReference type="ChEBI" id="CHEBI:138317"/>
        <dbReference type="EC" id="2.1.1.244"/>
    </reaction>
</comment>
<name>A0AAN4Z5W9_9BILA</name>
<evidence type="ECO:0000313" key="12">
    <source>
        <dbReference type="EMBL" id="GMR31917.1"/>
    </source>
</evidence>
<evidence type="ECO:0000256" key="10">
    <source>
        <dbReference type="ARBA" id="ARBA00048167"/>
    </source>
</evidence>
<comment type="catalytic activity">
    <reaction evidence="9">
        <text>N-terminal L-prolyl-L-prolyl-L-lysyl-[protein] + 2 S-adenosyl-L-methionine = N-terminal N,N-dimethyl-L-prolyl-L-prolyl-L-lysyl-[protein] + 2 S-adenosyl-L-homocysteine + 2 H(+)</text>
        <dbReference type="Rhea" id="RHEA:54736"/>
        <dbReference type="Rhea" id="RHEA-COMP:13787"/>
        <dbReference type="Rhea" id="RHEA-COMP:13974"/>
        <dbReference type="ChEBI" id="CHEBI:15378"/>
        <dbReference type="ChEBI" id="CHEBI:57856"/>
        <dbReference type="ChEBI" id="CHEBI:59789"/>
        <dbReference type="ChEBI" id="CHEBI:138059"/>
        <dbReference type="ChEBI" id="CHEBI:138318"/>
        <dbReference type="EC" id="2.1.1.244"/>
    </reaction>
</comment>
<feature type="binding site" evidence="11">
    <location>
        <position position="103"/>
    </location>
    <ligand>
        <name>S-adenosyl-L-methionine</name>
        <dbReference type="ChEBI" id="CHEBI:59789"/>
    </ligand>
</feature>
<dbReference type="FunFam" id="3.40.50.150:FF:000025">
    <property type="entry name" value="N-terminal Xaa-Pro-Lys N-methyltransferase 1"/>
    <property type="match status" value="1"/>
</dbReference>
<evidence type="ECO:0000256" key="2">
    <source>
        <dbReference type="ARBA" id="ARBA00022603"/>
    </source>
</evidence>
<evidence type="ECO:0000256" key="8">
    <source>
        <dbReference type="ARBA" id="ARBA00047306"/>
    </source>
</evidence>
<evidence type="ECO:0000256" key="1">
    <source>
        <dbReference type="ARBA" id="ARBA00009059"/>
    </source>
</evidence>
<comment type="similarity">
    <text evidence="1">Belongs to the methyltransferase superfamily. NTM1 family.</text>
</comment>
<evidence type="ECO:0000256" key="3">
    <source>
        <dbReference type="ARBA" id="ARBA00022679"/>
    </source>
</evidence>
<dbReference type="Proteomes" id="UP001328107">
    <property type="component" value="Unassembled WGS sequence"/>
</dbReference>
<dbReference type="GO" id="GO:0032259">
    <property type="term" value="P:methylation"/>
    <property type="evidence" value="ECO:0007669"/>
    <property type="project" value="UniProtKB-KW"/>
</dbReference>
<feature type="binding site" evidence="11">
    <location>
        <position position="98"/>
    </location>
    <ligand>
        <name>S-adenosyl-L-methionine</name>
        <dbReference type="ChEBI" id="CHEBI:59789"/>
    </ligand>
</feature>
<evidence type="ECO:0000313" key="13">
    <source>
        <dbReference type="Proteomes" id="UP001328107"/>
    </source>
</evidence>
<dbReference type="SUPFAM" id="SSF53335">
    <property type="entry name" value="S-adenosyl-L-methionine-dependent methyltransferases"/>
    <property type="match status" value="1"/>
</dbReference>
<evidence type="ECO:0000256" key="7">
    <source>
        <dbReference type="ARBA" id="ARBA00043129"/>
    </source>
</evidence>
<accession>A0AAN4Z5W9</accession>
<dbReference type="EMBL" id="BTRK01000001">
    <property type="protein sequence ID" value="GMR31917.1"/>
    <property type="molecule type" value="Genomic_DNA"/>
</dbReference>
<feature type="binding site" evidence="11">
    <location>
        <position position="163"/>
    </location>
    <ligand>
        <name>S-adenosyl-L-methionine</name>
        <dbReference type="ChEBI" id="CHEBI:59789"/>
    </ligand>
</feature>
<evidence type="ECO:0000256" key="4">
    <source>
        <dbReference type="ARBA" id="ARBA00022691"/>
    </source>
</evidence>
<keyword evidence="13" id="KW-1185">Reference proteome</keyword>
<comment type="caution">
    <text evidence="12">The sequence shown here is derived from an EMBL/GenBank/DDBJ whole genome shotgun (WGS) entry which is preliminary data.</text>
</comment>
<feature type="non-terminal residue" evidence="12">
    <location>
        <position position="1"/>
    </location>
</feature>
<comment type="catalytic activity">
    <reaction evidence="10">
        <text>N-terminal L-alanyl-L-prolyl-L-lysyl-[protein] + 3 S-adenosyl-L-methionine = N-terminal N,N,N-trimethyl-L-alanyl-L-prolyl-L-lysyl-[protein] + 3 S-adenosyl-L-homocysteine + 3 H(+)</text>
        <dbReference type="Rhea" id="RHEA:54712"/>
        <dbReference type="Rhea" id="RHEA-COMP:13785"/>
        <dbReference type="Rhea" id="RHEA-COMP:13971"/>
        <dbReference type="ChEBI" id="CHEBI:15378"/>
        <dbReference type="ChEBI" id="CHEBI:57856"/>
        <dbReference type="ChEBI" id="CHEBI:59789"/>
        <dbReference type="ChEBI" id="CHEBI:138057"/>
        <dbReference type="ChEBI" id="CHEBI:138315"/>
        <dbReference type="EC" id="2.1.1.244"/>
    </reaction>
</comment>
<dbReference type="GO" id="GO:0005737">
    <property type="term" value="C:cytoplasm"/>
    <property type="evidence" value="ECO:0007669"/>
    <property type="project" value="TreeGrafter"/>
</dbReference>
<dbReference type="CDD" id="cd02440">
    <property type="entry name" value="AdoMet_MTases"/>
    <property type="match status" value="1"/>
</dbReference>
<protein>
    <recommendedName>
        <fullName evidence="6">Alpha N-terminal protein methyltransferase 1</fullName>
        <ecNumber evidence="5">2.1.1.244</ecNumber>
    </recommendedName>
    <alternativeName>
        <fullName evidence="7">X-Pro-Lys N-terminal protein methyltransferase 1</fullName>
    </alternativeName>
</protein>
<dbReference type="InterPro" id="IPR029063">
    <property type="entry name" value="SAM-dependent_MTases_sf"/>
</dbReference>
<organism evidence="12 13">
    <name type="scientific">Pristionchus mayeri</name>
    <dbReference type="NCBI Taxonomy" id="1317129"/>
    <lineage>
        <taxon>Eukaryota</taxon>
        <taxon>Metazoa</taxon>
        <taxon>Ecdysozoa</taxon>
        <taxon>Nematoda</taxon>
        <taxon>Chromadorea</taxon>
        <taxon>Rhabditida</taxon>
        <taxon>Rhabditina</taxon>
        <taxon>Diplogasteromorpha</taxon>
        <taxon>Diplogasteroidea</taxon>
        <taxon>Neodiplogasteridae</taxon>
        <taxon>Pristionchus</taxon>
    </lineage>
</organism>
<dbReference type="AlphaFoldDB" id="A0AAN4Z5W9"/>
<dbReference type="PIRSF" id="PIRSF016958">
    <property type="entry name" value="DUF858_MeTrfase_lik"/>
    <property type="match status" value="1"/>
</dbReference>
<reference evidence="13" key="1">
    <citation type="submission" date="2022-10" db="EMBL/GenBank/DDBJ databases">
        <title>Genome assembly of Pristionchus species.</title>
        <authorList>
            <person name="Yoshida K."/>
            <person name="Sommer R.J."/>
        </authorList>
    </citation>
    <scope>NUCLEOTIDE SEQUENCE [LARGE SCALE GENOMIC DNA]</scope>
    <source>
        <strain evidence="13">RS5460</strain>
    </source>
</reference>
<keyword evidence="3" id="KW-0808">Transferase</keyword>
<dbReference type="PANTHER" id="PTHR12753:SF0">
    <property type="entry name" value="ALPHA N-TERMINAL PROTEIN METHYLTRANSFERASE 1"/>
    <property type="match status" value="1"/>
</dbReference>
<dbReference type="EC" id="2.1.1.244" evidence="5"/>
<dbReference type="GO" id="GO:0071885">
    <property type="term" value="F:N-terminal protein N-methyltransferase activity"/>
    <property type="evidence" value="ECO:0007669"/>
    <property type="project" value="UniProtKB-EC"/>
</dbReference>
<evidence type="ECO:0000256" key="5">
    <source>
        <dbReference type="ARBA" id="ARBA00039112"/>
    </source>
</evidence>
<evidence type="ECO:0000256" key="9">
    <source>
        <dbReference type="ARBA" id="ARBA00047885"/>
    </source>
</evidence>